<dbReference type="Proteomes" id="UP001501094">
    <property type="component" value="Unassembled WGS sequence"/>
</dbReference>
<reference evidence="3" key="1">
    <citation type="journal article" date="2019" name="Int. J. Syst. Evol. Microbiol.">
        <title>The Global Catalogue of Microorganisms (GCM) 10K type strain sequencing project: providing services to taxonomists for standard genome sequencing and annotation.</title>
        <authorList>
            <consortium name="The Broad Institute Genomics Platform"/>
            <consortium name="The Broad Institute Genome Sequencing Center for Infectious Disease"/>
            <person name="Wu L."/>
            <person name="Ma J."/>
        </authorList>
    </citation>
    <scope>NUCLEOTIDE SEQUENCE [LARGE SCALE GENOMIC DNA]</scope>
    <source>
        <strain evidence="3">JCM 14326</strain>
    </source>
</reference>
<gene>
    <name evidence="2" type="ORF">GCM10009751_33290</name>
</gene>
<accession>A0ABP4ZTI1</accession>
<evidence type="ECO:0000313" key="3">
    <source>
        <dbReference type="Proteomes" id="UP001501094"/>
    </source>
</evidence>
<dbReference type="EMBL" id="BAAANL010000007">
    <property type="protein sequence ID" value="GAA1871418.1"/>
    <property type="molecule type" value="Genomic_DNA"/>
</dbReference>
<dbReference type="RefSeq" id="WP_344105080.1">
    <property type="nucleotide sequence ID" value="NZ_BAAANL010000007.1"/>
</dbReference>
<evidence type="ECO:0000313" key="2">
    <source>
        <dbReference type="EMBL" id="GAA1871418.1"/>
    </source>
</evidence>
<organism evidence="2 3">
    <name type="scientific">Myceligenerans crystallogenes</name>
    <dbReference type="NCBI Taxonomy" id="316335"/>
    <lineage>
        <taxon>Bacteria</taxon>
        <taxon>Bacillati</taxon>
        <taxon>Actinomycetota</taxon>
        <taxon>Actinomycetes</taxon>
        <taxon>Micrococcales</taxon>
        <taxon>Promicromonosporaceae</taxon>
        <taxon>Myceligenerans</taxon>
    </lineage>
</organism>
<feature type="compositionally biased region" description="Basic and acidic residues" evidence="1">
    <location>
        <begin position="1"/>
        <end position="21"/>
    </location>
</feature>
<evidence type="ECO:0008006" key="4">
    <source>
        <dbReference type="Google" id="ProtNLM"/>
    </source>
</evidence>
<proteinExistence type="predicted"/>
<sequence>MGLFDSAKDMANDPENQEKLKGLASEENVDKAAEKAKDIAPDQADGGIDDLADKAKDFGQQ</sequence>
<comment type="caution">
    <text evidence="2">The sequence shown here is derived from an EMBL/GenBank/DDBJ whole genome shotgun (WGS) entry which is preliminary data.</text>
</comment>
<feature type="compositionally biased region" description="Basic and acidic residues" evidence="1">
    <location>
        <begin position="51"/>
        <end position="61"/>
    </location>
</feature>
<protein>
    <recommendedName>
        <fullName evidence="4">MT0933-like antitoxin protein</fullName>
    </recommendedName>
</protein>
<feature type="region of interest" description="Disordered" evidence="1">
    <location>
        <begin position="1"/>
        <end position="61"/>
    </location>
</feature>
<evidence type="ECO:0000256" key="1">
    <source>
        <dbReference type="SAM" id="MobiDB-lite"/>
    </source>
</evidence>
<keyword evidence="3" id="KW-1185">Reference proteome</keyword>
<name>A0ABP4ZTI1_9MICO</name>
<feature type="compositionally biased region" description="Basic and acidic residues" evidence="1">
    <location>
        <begin position="28"/>
        <end position="40"/>
    </location>
</feature>